<evidence type="ECO:0000256" key="1">
    <source>
        <dbReference type="SAM" id="MobiDB-lite"/>
    </source>
</evidence>
<feature type="region of interest" description="Disordered" evidence="1">
    <location>
        <begin position="1"/>
        <end position="23"/>
    </location>
</feature>
<dbReference type="Gene3D" id="3.40.50.1820">
    <property type="entry name" value="alpha/beta hydrolase"/>
    <property type="match status" value="1"/>
</dbReference>
<dbReference type="RefSeq" id="WP_309547897.1">
    <property type="nucleotide sequence ID" value="NZ_CP133762.1"/>
</dbReference>
<organism evidence="3 4">
    <name type="scientific">Streptomyces roseicoloratus</name>
    <dbReference type="NCBI Taxonomy" id="2508722"/>
    <lineage>
        <taxon>Bacteria</taxon>
        <taxon>Bacillati</taxon>
        <taxon>Actinomycetota</taxon>
        <taxon>Actinomycetes</taxon>
        <taxon>Kitasatosporales</taxon>
        <taxon>Streptomycetaceae</taxon>
        <taxon>Streptomyces</taxon>
    </lineage>
</organism>
<evidence type="ECO:0000313" key="4">
    <source>
        <dbReference type="Proteomes" id="UP001250858"/>
    </source>
</evidence>
<dbReference type="InterPro" id="IPR050266">
    <property type="entry name" value="AB_hydrolase_sf"/>
</dbReference>
<evidence type="ECO:0000313" key="3">
    <source>
        <dbReference type="EMBL" id="WMX44195.1"/>
    </source>
</evidence>
<dbReference type="PANTHER" id="PTHR43798">
    <property type="entry name" value="MONOACYLGLYCEROL LIPASE"/>
    <property type="match status" value="1"/>
</dbReference>
<dbReference type="Proteomes" id="UP001250858">
    <property type="component" value="Chromosome"/>
</dbReference>
<sequence>MSDERRPADGWRPAAGEPGLYTAGPEDGEPLVLVHGIRLSAWMWQPYTARLTPRFRLTACDLPGHGALRGRPFTLEGAVDRVGAAVREAARATGRRPWVAGVSLGGYTTLAYGALGDGGAAGLLVNGATARADGPLARAFTRMSRTIERIGAARAERLNEAAFRRLLPYDTAVAALHGGLAMETFPEVVADLRRRDFLALAHACATPVQFVNGRRDRRFRADEHAFLDAVRADGTPAGLALVPGGHISCLTDPDLYSRILVRGHAELTRLAGRSGPAGKKEPS</sequence>
<keyword evidence="3" id="KW-0378">Hydrolase</keyword>
<dbReference type="InterPro" id="IPR029058">
    <property type="entry name" value="AB_hydrolase_fold"/>
</dbReference>
<keyword evidence="4" id="KW-1185">Reference proteome</keyword>
<gene>
    <name evidence="3" type="ORF">RGF97_04040</name>
</gene>
<feature type="domain" description="AB hydrolase-1" evidence="2">
    <location>
        <begin position="31"/>
        <end position="256"/>
    </location>
</feature>
<name>A0ABY9RQI4_9ACTN</name>
<evidence type="ECO:0000259" key="2">
    <source>
        <dbReference type="Pfam" id="PF12697"/>
    </source>
</evidence>
<proteinExistence type="predicted"/>
<dbReference type="GO" id="GO:0016787">
    <property type="term" value="F:hydrolase activity"/>
    <property type="evidence" value="ECO:0007669"/>
    <property type="project" value="UniProtKB-KW"/>
</dbReference>
<dbReference type="SUPFAM" id="SSF53474">
    <property type="entry name" value="alpha/beta-Hydrolases"/>
    <property type="match status" value="1"/>
</dbReference>
<reference evidence="3 4" key="1">
    <citation type="submission" date="2023-09" db="EMBL/GenBank/DDBJ databases">
        <title>Complete genome of Streptomyces roseicoloratus T14.</title>
        <authorList>
            <person name="Bashizi T."/>
            <person name="Kim M.-J."/>
            <person name="Lee G."/>
            <person name="Tagele S.B."/>
            <person name="Shin J.-H."/>
        </authorList>
    </citation>
    <scope>NUCLEOTIDE SEQUENCE [LARGE SCALE GENOMIC DNA]</scope>
    <source>
        <strain evidence="3 4">T14</strain>
    </source>
</reference>
<dbReference type="Pfam" id="PF12697">
    <property type="entry name" value="Abhydrolase_6"/>
    <property type="match status" value="1"/>
</dbReference>
<dbReference type="EMBL" id="CP133762">
    <property type="protein sequence ID" value="WMX44195.1"/>
    <property type="molecule type" value="Genomic_DNA"/>
</dbReference>
<protein>
    <submittedName>
        <fullName evidence="3">Alpha/beta hydrolase</fullName>
    </submittedName>
</protein>
<accession>A0ABY9RQI4</accession>
<dbReference type="InterPro" id="IPR000073">
    <property type="entry name" value="AB_hydrolase_1"/>
</dbReference>